<dbReference type="AlphaFoldDB" id="A0A066UUX5"/>
<dbReference type="InterPro" id="IPR012910">
    <property type="entry name" value="Plug_dom"/>
</dbReference>
<keyword evidence="16" id="KW-0675">Receptor</keyword>
<evidence type="ECO:0000256" key="3">
    <source>
        <dbReference type="ARBA" id="ARBA00022452"/>
    </source>
</evidence>
<keyword evidence="4 10" id="KW-0812">Transmembrane</keyword>
<dbReference type="OrthoDB" id="9764669at2"/>
<evidence type="ECO:0000256" key="4">
    <source>
        <dbReference type="ARBA" id="ARBA00022692"/>
    </source>
</evidence>
<dbReference type="CDD" id="cd01347">
    <property type="entry name" value="ligand_gated_channel"/>
    <property type="match status" value="1"/>
</dbReference>
<dbReference type="PANTHER" id="PTHR30069">
    <property type="entry name" value="TONB-DEPENDENT OUTER MEMBRANE RECEPTOR"/>
    <property type="match status" value="1"/>
</dbReference>
<evidence type="ECO:0000256" key="2">
    <source>
        <dbReference type="ARBA" id="ARBA00022448"/>
    </source>
</evidence>
<gene>
    <name evidence="16" type="ORF">VFDL14_24265</name>
</gene>
<dbReference type="STRING" id="212667.VFDL14_24265"/>
<reference evidence="16 17" key="1">
    <citation type="submission" date="2014-02" db="EMBL/GenBank/DDBJ databases">
        <title>Vibrio fortis Dalian14 Genome Sequencing.</title>
        <authorList>
            <person name="Wang Y."/>
            <person name="Song L."/>
            <person name="Liu G."/>
            <person name="Ding J."/>
        </authorList>
    </citation>
    <scope>NUCLEOTIDE SEQUENCE [LARGE SCALE GENOMIC DNA]</scope>
    <source>
        <strain evidence="16 17">Dalian14</strain>
    </source>
</reference>
<evidence type="ECO:0000256" key="8">
    <source>
        <dbReference type="ARBA" id="ARBA00023136"/>
    </source>
</evidence>
<dbReference type="PANTHER" id="PTHR30069:SF53">
    <property type="entry name" value="COLICIN I RECEPTOR-RELATED"/>
    <property type="match status" value="1"/>
</dbReference>
<comment type="similarity">
    <text evidence="10 12">Belongs to the TonB-dependent receptor family.</text>
</comment>
<organism evidence="16 17">
    <name type="scientific">Vibrio fortis</name>
    <dbReference type="NCBI Taxonomy" id="212667"/>
    <lineage>
        <taxon>Bacteria</taxon>
        <taxon>Pseudomonadati</taxon>
        <taxon>Pseudomonadota</taxon>
        <taxon>Gammaproteobacteria</taxon>
        <taxon>Vibrionales</taxon>
        <taxon>Vibrionaceae</taxon>
        <taxon>Vibrio</taxon>
    </lineage>
</organism>
<keyword evidence="6" id="KW-0406">Ion transport</keyword>
<keyword evidence="9 10" id="KW-0998">Cell outer membrane</keyword>
<dbReference type="PROSITE" id="PS52016">
    <property type="entry name" value="TONB_DEPENDENT_REC_3"/>
    <property type="match status" value="1"/>
</dbReference>
<evidence type="ECO:0000256" key="5">
    <source>
        <dbReference type="ARBA" id="ARBA00022729"/>
    </source>
</evidence>
<feature type="domain" description="TonB-dependent receptor-like beta-barrel" evidence="14">
    <location>
        <begin position="231"/>
        <end position="631"/>
    </location>
</feature>
<keyword evidence="7 11" id="KW-0798">TonB box</keyword>
<dbReference type="InterPro" id="IPR037066">
    <property type="entry name" value="Plug_dom_sf"/>
</dbReference>
<feature type="signal peptide" evidence="13">
    <location>
        <begin position="1"/>
        <end position="27"/>
    </location>
</feature>
<dbReference type="GO" id="GO:0015344">
    <property type="term" value="F:siderophore uptake transmembrane transporter activity"/>
    <property type="evidence" value="ECO:0007669"/>
    <property type="project" value="TreeGrafter"/>
</dbReference>
<dbReference type="InterPro" id="IPR036942">
    <property type="entry name" value="Beta-barrel_TonB_sf"/>
</dbReference>
<proteinExistence type="inferred from homology"/>
<feature type="short sequence motif" description="TonB box" evidence="11">
    <location>
        <begin position="36"/>
        <end position="42"/>
    </location>
</feature>
<dbReference type="PROSITE" id="PS00430">
    <property type="entry name" value="TONB_DEPENDENT_REC_1"/>
    <property type="match status" value="1"/>
</dbReference>
<dbReference type="Proteomes" id="UP000027219">
    <property type="component" value="Unassembled WGS sequence"/>
</dbReference>
<evidence type="ECO:0000256" key="9">
    <source>
        <dbReference type="ARBA" id="ARBA00023237"/>
    </source>
</evidence>
<evidence type="ECO:0000256" key="7">
    <source>
        <dbReference type="ARBA" id="ARBA00023077"/>
    </source>
</evidence>
<dbReference type="InterPro" id="IPR000531">
    <property type="entry name" value="Beta-barrel_TonB"/>
</dbReference>
<keyword evidence="2 10" id="KW-0813">Transport</keyword>
<dbReference type="GO" id="GO:0009279">
    <property type="term" value="C:cell outer membrane"/>
    <property type="evidence" value="ECO:0007669"/>
    <property type="project" value="UniProtKB-SubCell"/>
</dbReference>
<sequence length="660" mass="72737">MEQIKTKKHQLAVAIALAGFVSLPSVASEPTQHTETMVVTANQYETSIKNAPASISVITREDIDKLPATDISTALESVAGVHVAKTTGAEPRIIIRGLQNQNSSNGNYTLFLINGRRISSSETVIRGASFDLSSIPMSAIEQIEVVRGPMSSLYGSEAIGGVVNVILKQASTETNVSGSLTYSMPADNDANALLPNAGGELKAGNTFVSGSIIPDILTYTATVDISDQEAWFPDNAGENFSPQTEQKRNVFRGSLNWFITDRDDIYLDVSYSKDERVENSYFSSVNMLATSYYDGKKLTSTLGHVRSWDWGESDTSYFYETAQVNENNFHPLVDEAELNQDNHTVDSRFVVDHFDSQVLSLGAQVSYTSVENQRDYSSSRSVTQSAVYLQDEYFVTDDFAATLSGRLTHNNQFGNDFSPRVYFVYNGIDNVTLKGGYGEGFKSPTLFQSSEDFSLVSCGGRCTLVGNPDLKPQTSKTYELSAMYSGVDGYVQATGFFNDVKNLIDRDLTPFFNGTSTIIQYENVDKVETKGVELEGSYEFSTSWSLTANATYTDAVNKVDDEDIAYTPEWLANANLNWLATRDLSFFTGLNYTGKQKDGSDNNLDAYTVVSLGGAYALNENFTFRAGVTNVTDERLDQSTQAYEETEMGRTYYVKVDFDF</sequence>
<evidence type="ECO:0000259" key="14">
    <source>
        <dbReference type="Pfam" id="PF00593"/>
    </source>
</evidence>
<accession>A0A066UUX5</accession>
<dbReference type="SUPFAM" id="SSF56935">
    <property type="entry name" value="Porins"/>
    <property type="match status" value="1"/>
</dbReference>
<evidence type="ECO:0000256" key="13">
    <source>
        <dbReference type="SAM" id="SignalP"/>
    </source>
</evidence>
<dbReference type="EMBL" id="JFFR01000024">
    <property type="protein sequence ID" value="KDN28013.1"/>
    <property type="molecule type" value="Genomic_DNA"/>
</dbReference>
<evidence type="ECO:0000256" key="6">
    <source>
        <dbReference type="ARBA" id="ARBA00023065"/>
    </source>
</evidence>
<evidence type="ECO:0000313" key="17">
    <source>
        <dbReference type="Proteomes" id="UP000027219"/>
    </source>
</evidence>
<dbReference type="InterPro" id="IPR039426">
    <property type="entry name" value="TonB-dep_rcpt-like"/>
</dbReference>
<evidence type="ECO:0000256" key="11">
    <source>
        <dbReference type="PROSITE-ProRule" id="PRU10143"/>
    </source>
</evidence>
<evidence type="ECO:0000256" key="10">
    <source>
        <dbReference type="PROSITE-ProRule" id="PRU01360"/>
    </source>
</evidence>
<evidence type="ECO:0000256" key="12">
    <source>
        <dbReference type="RuleBase" id="RU003357"/>
    </source>
</evidence>
<evidence type="ECO:0000256" key="1">
    <source>
        <dbReference type="ARBA" id="ARBA00004571"/>
    </source>
</evidence>
<dbReference type="InterPro" id="IPR010916">
    <property type="entry name" value="TonB_box_CS"/>
</dbReference>
<comment type="subcellular location">
    <subcellularLocation>
        <location evidence="1 10">Cell outer membrane</location>
        <topology evidence="1 10">Multi-pass membrane protein</topology>
    </subcellularLocation>
</comment>
<name>A0A066UUX5_9VIBR</name>
<keyword evidence="3 10" id="KW-1134">Transmembrane beta strand</keyword>
<evidence type="ECO:0000259" key="15">
    <source>
        <dbReference type="Pfam" id="PF07715"/>
    </source>
</evidence>
<dbReference type="Pfam" id="PF00593">
    <property type="entry name" value="TonB_dep_Rec_b-barrel"/>
    <property type="match status" value="1"/>
</dbReference>
<dbReference type="Gene3D" id="2.170.130.10">
    <property type="entry name" value="TonB-dependent receptor, plug domain"/>
    <property type="match status" value="1"/>
</dbReference>
<dbReference type="RefSeq" id="WP_032551781.1">
    <property type="nucleotide sequence ID" value="NZ_JFFR01000024.1"/>
</dbReference>
<dbReference type="Pfam" id="PF07715">
    <property type="entry name" value="Plug"/>
    <property type="match status" value="1"/>
</dbReference>
<evidence type="ECO:0000313" key="16">
    <source>
        <dbReference type="EMBL" id="KDN28013.1"/>
    </source>
</evidence>
<keyword evidence="8 10" id="KW-0472">Membrane</keyword>
<dbReference type="Gene3D" id="2.40.170.20">
    <property type="entry name" value="TonB-dependent receptor, beta-barrel domain"/>
    <property type="match status" value="1"/>
</dbReference>
<comment type="caution">
    <text evidence="16">The sequence shown here is derived from an EMBL/GenBank/DDBJ whole genome shotgun (WGS) entry which is preliminary data.</text>
</comment>
<feature type="domain" description="TonB-dependent receptor plug" evidence="15">
    <location>
        <begin position="48"/>
        <end position="162"/>
    </location>
</feature>
<keyword evidence="17" id="KW-1185">Reference proteome</keyword>
<keyword evidence="5 13" id="KW-0732">Signal</keyword>
<feature type="chain" id="PRO_5001631426" evidence="13">
    <location>
        <begin position="28"/>
        <end position="660"/>
    </location>
</feature>
<dbReference type="GO" id="GO:0044718">
    <property type="term" value="P:siderophore transmembrane transport"/>
    <property type="evidence" value="ECO:0007669"/>
    <property type="project" value="TreeGrafter"/>
</dbReference>
<protein>
    <submittedName>
        <fullName evidence="16">TonB-dependent receptor</fullName>
    </submittedName>
</protein>